<proteinExistence type="predicted"/>
<reference evidence="2" key="1">
    <citation type="submission" date="2021-06" db="EMBL/GenBank/DDBJ databases">
        <authorList>
            <person name="Gannon L."/>
            <person name="Redgwell R T."/>
            <person name="Michniewski S."/>
            <person name="Harrison D C."/>
            <person name="Millard A."/>
        </authorList>
    </citation>
    <scope>NUCLEOTIDE SEQUENCE</scope>
</reference>
<accession>A0A8D9FQJ5</accession>
<dbReference type="SUPFAM" id="SSF75620">
    <property type="entry name" value="Release factor"/>
    <property type="match status" value="1"/>
</dbReference>
<feature type="domain" description="Peptide chain release factor" evidence="1">
    <location>
        <begin position="3"/>
        <end position="42"/>
    </location>
</feature>
<evidence type="ECO:0000313" key="2">
    <source>
        <dbReference type="EMBL" id="CAG7579986.1"/>
    </source>
</evidence>
<dbReference type="InterPro" id="IPR005139">
    <property type="entry name" value="PCRF"/>
</dbReference>
<dbReference type="EMBL" id="OU342829">
    <property type="protein sequence ID" value="CAG7579986.1"/>
    <property type="molecule type" value="Genomic_DNA"/>
</dbReference>
<dbReference type="Gene3D" id="3.30.70.1660">
    <property type="match status" value="1"/>
</dbReference>
<dbReference type="Pfam" id="PF03462">
    <property type="entry name" value="PCRF"/>
    <property type="match status" value="1"/>
</dbReference>
<dbReference type="InterPro" id="IPR045853">
    <property type="entry name" value="Pep_chain_release_fac_I_sf"/>
</dbReference>
<name>A0A8D9FQJ5_9VIRU</name>
<organism evidence="2">
    <name type="scientific">uncultured marine phage</name>
    <dbReference type="NCBI Taxonomy" id="707152"/>
    <lineage>
        <taxon>Viruses</taxon>
        <taxon>environmental samples</taxon>
    </lineage>
</organism>
<sequence>METIILELRSATGGEDSKLLVDDMADMYYKSAKRNNFEVSTLQ</sequence>
<protein>
    <submittedName>
        <fullName evidence="2">Peptide chain release factor 1</fullName>
    </submittedName>
</protein>
<gene>
    <name evidence="2" type="primary">prfA_1</name>
    <name evidence="2" type="ORF">SLAVMIC_00191</name>
</gene>
<evidence type="ECO:0000259" key="1">
    <source>
        <dbReference type="Pfam" id="PF03462"/>
    </source>
</evidence>